<reference evidence="2 3" key="1">
    <citation type="journal article" date="2014" name="Nature">
        <title>An environmental bacterial taxon with a large and distinct metabolic repertoire.</title>
        <authorList>
            <person name="Wilson M.C."/>
            <person name="Mori T."/>
            <person name="Ruckert C."/>
            <person name="Uria A.R."/>
            <person name="Helf M.J."/>
            <person name="Takada K."/>
            <person name="Gernert C."/>
            <person name="Steffens U.A."/>
            <person name="Heycke N."/>
            <person name="Schmitt S."/>
            <person name="Rinke C."/>
            <person name="Helfrich E.J."/>
            <person name="Brachmann A.O."/>
            <person name="Gurgui C."/>
            <person name="Wakimoto T."/>
            <person name="Kracht M."/>
            <person name="Crusemann M."/>
            <person name="Hentschel U."/>
            <person name="Abe I."/>
            <person name="Matsunaga S."/>
            <person name="Kalinowski J."/>
            <person name="Takeyama H."/>
            <person name="Piel J."/>
        </authorList>
    </citation>
    <scope>NUCLEOTIDE SEQUENCE [LARGE SCALE GENOMIC DNA]</scope>
    <source>
        <strain evidence="3">TSY2</strain>
    </source>
</reference>
<keyword evidence="3" id="KW-1185">Reference proteome</keyword>
<dbReference type="HOGENOM" id="CLU_2913816_0_0_7"/>
<evidence type="ECO:0000256" key="1">
    <source>
        <dbReference type="SAM" id="MobiDB-lite"/>
    </source>
</evidence>
<proteinExistence type="predicted"/>
<comment type="caution">
    <text evidence="2">The sequence shown here is derived from an EMBL/GenBank/DDBJ whole genome shotgun (WGS) entry which is preliminary data.</text>
</comment>
<organism evidence="2 3">
    <name type="scientific">Candidatus Entotheonella gemina</name>
    <dbReference type="NCBI Taxonomy" id="1429439"/>
    <lineage>
        <taxon>Bacteria</taxon>
        <taxon>Pseudomonadati</taxon>
        <taxon>Nitrospinota/Tectimicrobiota group</taxon>
        <taxon>Candidatus Tectimicrobiota</taxon>
        <taxon>Candidatus Entotheonellia</taxon>
        <taxon>Candidatus Entotheonellales</taxon>
        <taxon>Candidatus Entotheonellaceae</taxon>
        <taxon>Candidatus Entotheonella</taxon>
    </lineage>
</organism>
<sequence>MLKRNRIKSEETATQIPALSTDAIVAPPEEPATSLPIRTGIRAGVSMDWQSLFGSLEENSDSL</sequence>
<evidence type="ECO:0000313" key="3">
    <source>
        <dbReference type="Proteomes" id="UP000019140"/>
    </source>
</evidence>
<dbReference type="EMBL" id="AZHX01001008">
    <property type="protein sequence ID" value="ETX05231.1"/>
    <property type="molecule type" value="Genomic_DNA"/>
</dbReference>
<name>W4M5L8_9BACT</name>
<protein>
    <submittedName>
        <fullName evidence="2">Uncharacterized protein</fullName>
    </submittedName>
</protein>
<dbReference type="AlphaFoldDB" id="W4M5L8"/>
<accession>W4M5L8</accession>
<dbReference type="Proteomes" id="UP000019140">
    <property type="component" value="Unassembled WGS sequence"/>
</dbReference>
<evidence type="ECO:0000313" key="2">
    <source>
        <dbReference type="EMBL" id="ETX05231.1"/>
    </source>
</evidence>
<feature type="region of interest" description="Disordered" evidence="1">
    <location>
        <begin position="1"/>
        <end position="37"/>
    </location>
</feature>
<gene>
    <name evidence="2" type="ORF">ETSY2_24185</name>
</gene>